<dbReference type="PROSITE" id="PS51257">
    <property type="entry name" value="PROKAR_LIPOPROTEIN"/>
    <property type="match status" value="1"/>
</dbReference>
<reference evidence="2" key="1">
    <citation type="submission" date="2017-12" db="EMBL/GenBank/DDBJ databases">
        <title>FDA dAtabase for Regulatory Grade micrObial Sequences (FDA-ARGOS): Supporting development and validation of Infectious Disease Dx tests.</title>
        <authorList>
            <person name="Campos J."/>
            <person name="Goldberg B."/>
            <person name="Tallon L."/>
            <person name="Sadzewicz L."/>
            <person name="Sengamalay N."/>
            <person name="Ott S."/>
            <person name="Godinez A."/>
            <person name="Nagaraj S."/>
            <person name="Vyas G."/>
            <person name="Aluvathingal J."/>
            <person name="Nadendla S."/>
            <person name="Geyer C."/>
            <person name="Nandy P."/>
            <person name="Hobson J."/>
            <person name="Sichtig H."/>
        </authorList>
    </citation>
    <scope>NUCLEOTIDE SEQUENCE</scope>
    <source>
        <strain evidence="2">FDAARGOS_252</strain>
    </source>
</reference>
<evidence type="ECO:0000256" key="1">
    <source>
        <dbReference type="SAM" id="SignalP"/>
    </source>
</evidence>
<feature type="chain" id="PRO_5012888851" description="Lipoprotein" evidence="1">
    <location>
        <begin position="18"/>
        <end position="66"/>
    </location>
</feature>
<dbReference type="RefSeq" id="WP_080622316.1">
    <property type="nucleotide sequence ID" value="NZ_CAWMZI010000001.1"/>
</dbReference>
<evidence type="ECO:0000313" key="2">
    <source>
        <dbReference type="EMBL" id="ARC37853.1"/>
    </source>
</evidence>
<keyword evidence="3" id="KW-1185">Reference proteome</keyword>
<proteinExistence type="predicted"/>
<name>A0A1V0GVE8_9RHOB</name>
<protein>
    <recommendedName>
        <fullName evidence="4">Lipoprotein</fullName>
    </recommendedName>
</protein>
<dbReference type="STRING" id="147645.A6J80_17200"/>
<dbReference type="KEGG" id="pye:A6J80_17200"/>
<feature type="signal peptide" evidence="1">
    <location>
        <begin position="1"/>
        <end position="17"/>
    </location>
</feature>
<accession>A0A1V0GVE8</accession>
<gene>
    <name evidence="2" type="ORF">A6J80_17200</name>
</gene>
<evidence type="ECO:0008006" key="4">
    <source>
        <dbReference type="Google" id="ProtNLM"/>
    </source>
</evidence>
<sequence>MKTPIILVTTLALSACATSTVQMPDGSLHTCHHYLDGIVMWDGSDTDDATRACRVVGVQRMDGGAK</sequence>
<keyword evidence="1" id="KW-0732">Signal</keyword>
<dbReference type="EMBL" id="CP020442">
    <property type="protein sequence ID" value="ARC37853.1"/>
    <property type="molecule type" value="Genomic_DNA"/>
</dbReference>
<dbReference type="Proteomes" id="UP000191257">
    <property type="component" value="Chromosome"/>
</dbReference>
<organism evidence="2 3">
    <name type="scientific">Paracoccus yeei</name>
    <dbReference type="NCBI Taxonomy" id="147645"/>
    <lineage>
        <taxon>Bacteria</taxon>
        <taxon>Pseudomonadati</taxon>
        <taxon>Pseudomonadota</taxon>
        <taxon>Alphaproteobacteria</taxon>
        <taxon>Rhodobacterales</taxon>
        <taxon>Paracoccaceae</taxon>
        <taxon>Paracoccus</taxon>
    </lineage>
</organism>
<evidence type="ECO:0000313" key="3">
    <source>
        <dbReference type="Proteomes" id="UP000191257"/>
    </source>
</evidence>
<dbReference type="AlphaFoldDB" id="A0A1V0GVE8"/>